<gene>
    <name evidence="2" type="ORF">NAEGRDRAFT_47219</name>
</gene>
<evidence type="ECO:0000256" key="1">
    <source>
        <dbReference type="SAM" id="MobiDB-lite"/>
    </source>
</evidence>
<dbReference type="KEGG" id="ngr:NAEGRDRAFT_47219"/>
<dbReference type="AlphaFoldDB" id="D2V777"/>
<organism evidence="3">
    <name type="scientific">Naegleria gruberi</name>
    <name type="common">Amoeba</name>
    <dbReference type="NCBI Taxonomy" id="5762"/>
    <lineage>
        <taxon>Eukaryota</taxon>
        <taxon>Discoba</taxon>
        <taxon>Heterolobosea</taxon>
        <taxon>Tetramitia</taxon>
        <taxon>Eutetramitia</taxon>
        <taxon>Vahlkampfiidae</taxon>
        <taxon>Naegleria</taxon>
    </lineage>
</organism>
<reference evidence="2 3" key="1">
    <citation type="journal article" date="2010" name="Cell">
        <title>The genome of Naegleria gruberi illuminates early eukaryotic versatility.</title>
        <authorList>
            <person name="Fritz-Laylin L.K."/>
            <person name="Prochnik S.E."/>
            <person name="Ginger M.L."/>
            <person name="Dacks J.B."/>
            <person name="Carpenter M.L."/>
            <person name="Field M.C."/>
            <person name="Kuo A."/>
            <person name="Paredez A."/>
            <person name="Chapman J."/>
            <person name="Pham J."/>
            <person name="Shu S."/>
            <person name="Neupane R."/>
            <person name="Cipriano M."/>
            <person name="Mancuso J."/>
            <person name="Tu H."/>
            <person name="Salamov A."/>
            <person name="Lindquist E."/>
            <person name="Shapiro H."/>
            <person name="Lucas S."/>
            <person name="Grigoriev I.V."/>
            <person name="Cande W.Z."/>
            <person name="Fulton C."/>
            <person name="Rokhsar D.S."/>
            <person name="Dawson S.C."/>
        </authorList>
    </citation>
    <scope>NUCLEOTIDE SEQUENCE [LARGE SCALE GENOMIC DNA]</scope>
    <source>
        <strain evidence="2 3">NEG-M</strain>
    </source>
</reference>
<dbReference type="Proteomes" id="UP000006671">
    <property type="component" value="Unassembled WGS sequence"/>
</dbReference>
<keyword evidence="3" id="KW-1185">Reference proteome</keyword>
<protein>
    <submittedName>
        <fullName evidence="2">Predicted protein</fullName>
    </submittedName>
</protein>
<proteinExistence type="predicted"/>
<feature type="compositionally biased region" description="Polar residues" evidence="1">
    <location>
        <begin position="8"/>
        <end position="23"/>
    </location>
</feature>
<dbReference type="VEuPathDB" id="AmoebaDB:NAEGRDRAFT_47219"/>
<dbReference type="EMBL" id="GG738855">
    <property type="protein sequence ID" value="EFC47325.1"/>
    <property type="molecule type" value="Genomic_DNA"/>
</dbReference>
<evidence type="ECO:0000313" key="3">
    <source>
        <dbReference type="Proteomes" id="UP000006671"/>
    </source>
</evidence>
<evidence type="ECO:0000313" key="2">
    <source>
        <dbReference type="EMBL" id="EFC47325.1"/>
    </source>
</evidence>
<dbReference type="InParanoid" id="D2V777"/>
<dbReference type="RefSeq" id="XP_002680069.1">
    <property type="nucleotide sequence ID" value="XM_002680023.1"/>
</dbReference>
<dbReference type="GeneID" id="8848973"/>
<accession>D2V777</accession>
<name>D2V777_NAEGR</name>
<sequence>MTRKRSSTNKSNHQIQTSEIGFANSESLLSEDDSPIPVTTHVSQSRNQLLMERHDVDEEHITIQTDQPPSPIINNQQRTNTKSPIARIFHALSSSYNNNNHNTTTTIIMENRNDDSEEEGTIILDGANHHHHRHRNNNQRLKPVEWHNFENIIANDILMIISEFLDDSLTMVNLSHTCSMWYNFLDREQRFWNRLYQIKIRELKLLYFKDFDIYVQEKVVKRRILAVKNYFFNRKKGGNLGQYHLNYLMSNGKKVNTKPSLLDLGGVCKIENSCFSPPKIMEFIEDIESPRGERNHQEVISIEMDEFSNNSGASQTALIDHQLSETLTSEEYVSEEEEMEILTLINESDCDSEESTVQIPPSMFKKVETFSEETWNCAQE</sequence>
<feature type="region of interest" description="Disordered" evidence="1">
    <location>
        <begin position="1"/>
        <end position="23"/>
    </location>
</feature>